<dbReference type="InterPro" id="IPR050611">
    <property type="entry name" value="ABCF"/>
</dbReference>
<dbReference type="InterPro" id="IPR003593">
    <property type="entry name" value="AAA+_ATPase"/>
</dbReference>
<dbReference type="SMART" id="SM00382">
    <property type="entry name" value="AAA"/>
    <property type="match status" value="2"/>
</dbReference>
<comment type="caution">
    <text evidence="5">The sequence shown here is derived from an EMBL/GenBank/DDBJ whole genome shotgun (WGS) entry which is preliminary data.</text>
</comment>
<dbReference type="InterPro" id="IPR032781">
    <property type="entry name" value="ABC_tran_Xtn"/>
</dbReference>
<accession>A0A2H0XCK7</accession>
<dbReference type="SUPFAM" id="SSF52540">
    <property type="entry name" value="P-loop containing nucleoside triphosphate hydrolases"/>
    <property type="match status" value="2"/>
</dbReference>
<evidence type="ECO:0000256" key="3">
    <source>
        <dbReference type="ARBA" id="ARBA00022840"/>
    </source>
</evidence>
<dbReference type="PANTHER" id="PTHR19211">
    <property type="entry name" value="ATP-BINDING TRANSPORT PROTEIN-RELATED"/>
    <property type="match status" value="1"/>
</dbReference>
<gene>
    <name evidence="5" type="ORF">COT50_00755</name>
</gene>
<dbReference type="AlphaFoldDB" id="A0A2H0XCK7"/>
<keyword evidence="2" id="KW-0547">Nucleotide-binding</keyword>
<dbReference type="PANTHER" id="PTHR19211:SF6">
    <property type="entry name" value="BLL7188 PROTEIN"/>
    <property type="match status" value="1"/>
</dbReference>
<dbReference type="GO" id="GO:0016887">
    <property type="term" value="F:ATP hydrolysis activity"/>
    <property type="evidence" value="ECO:0007669"/>
    <property type="project" value="InterPro"/>
</dbReference>
<dbReference type="InterPro" id="IPR003439">
    <property type="entry name" value="ABC_transporter-like_ATP-bd"/>
</dbReference>
<dbReference type="CDD" id="cd03221">
    <property type="entry name" value="ABCF_EF-3"/>
    <property type="match status" value="1"/>
</dbReference>
<name>A0A2H0XCK7_UNCKA</name>
<evidence type="ECO:0000313" key="6">
    <source>
        <dbReference type="Proteomes" id="UP000231252"/>
    </source>
</evidence>
<dbReference type="Pfam" id="PF12848">
    <property type="entry name" value="ABC_tran_Xtn"/>
    <property type="match status" value="1"/>
</dbReference>
<dbReference type="GO" id="GO:0005524">
    <property type="term" value="F:ATP binding"/>
    <property type="evidence" value="ECO:0007669"/>
    <property type="project" value="UniProtKB-KW"/>
</dbReference>
<feature type="domain" description="ABC transporter" evidence="4">
    <location>
        <begin position="8"/>
        <end position="222"/>
    </location>
</feature>
<dbReference type="PROSITE" id="PS00211">
    <property type="entry name" value="ABC_TRANSPORTER_1"/>
    <property type="match status" value="2"/>
</dbReference>
<dbReference type="Pfam" id="PF00005">
    <property type="entry name" value="ABC_tran"/>
    <property type="match status" value="2"/>
</dbReference>
<protein>
    <recommendedName>
        <fullName evidence="4">ABC transporter domain-containing protein</fullName>
    </recommendedName>
</protein>
<evidence type="ECO:0000256" key="2">
    <source>
        <dbReference type="ARBA" id="ARBA00022741"/>
    </source>
</evidence>
<dbReference type="EMBL" id="PEYU01000014">
    <property type="protein sequence ID" value="PIS22632.1"/>
    <property type="molecule type" value="Genomic_DNA"/>
</dbReference>
<organism evidence="5 6">
    <name type="scientific">candidate division WWE3 bacterium CG08_land_8_20_14_0_20_41_10</name>
    <dbReference type="NCBI Taxonomy" id="1975085"/>
    <lineage>
        <taxon>Bacteria</taxon>
        <taxon>Katanobacteria</taxon>
    </lineage>
</organism>
<keyword evidence="1" id="KW-0677">Repeat</keyword>
<dbReference type="InterPro" id="IPR017871">
    <property type="entry name" value="ABC_transporter-like_CS"/>
</dbReference>
<evidence type="ECO:0000259" key="4">
    <source>
        <dbReference type="PROSITE" id="PS50893"/>
    </source>
</evidence>
<sequence length="543" mass="61144">MVSDKILVQLNNAAFKYPAGDYLFTKVKLTLKEGEKVAIVGANGSGKSTLLKIFTCNLKLEEGEQIINCKTHYVPQINLSALQKAQPIYEYISQFYDDWWEIPAKLEEVFNLIIDLELPVQTLSGGELMKLNLAIAVRHNPKVLVLDEPTNHLDVASIAKLISFINDGEGKNYAYIIVSHDIFFLDQVVDAVWELENQQITSYGGNYSFYREQKELHLRGLKRQYDLAKDKLEKTALLEQKNIENQAKRANRAKRAFLKGGVARITAHGAGRDSTGDLQHAQSTTIDRLTVEAEEKLEEFQTEDRHLAFINMKNTEANQGRTIFEVKEGILTIDKQVLAKNINLKVIYGDRVVIAGNNGVGKSSLIQALLAHVDPTRHNELAKLSGEIYTGENLAWVYIDQNYSLIKPELTLLQNLLDYNKEITESKAKEQLGKFQFKLESEMAKPGGNLSGGEMVRLIMAMITSFPIDLLIMDEPTNNLDVETVEVLIKSLTNFRGAVMVISHNIDFLHRAGINTAYIIKAKKFTKMLVDPSHKDAFYQALV</sequence>
<evidence type="ECO:0000256" key="1">
    <source>
        <dbReference type="ARBA" id="ARBA00022737"/>
    </source>
</evidence>
<dbReference type="Gene3D" id="3.40.50.300">
    <property type="entry name" value="P-loop containing nucleotide triphosphate hydrolases"/>
    <property type="match status" value="2"/>
</dbReference>
<proteinExistence type="predicted"/>
<reference evidence="6" key="1">
    <citation type="submission" date="2017-09" db="EMBL/GenBank/DDBJ databases">
        <title>Depth-based differentiation of microbial function through sediment-hosted aquifers and enrichment of novel symbionts in the deep terrestrial subsurface.</title>
        <authorList>
            <person name="Probst A.J."/>
            <person name="Ladd B."/>
            <person name="Jarett J.K."/>
            <person name="Geller-Mcgrath D.E."/>
            <person name="Sieber C.M.K."/>
            <person name="Emerson J.B."/>
            <person name="Anantharaman K."/>
            <person name="Thomas B.C."/>
            <person name="Malmstrom R."/>
            <person name="Stieglmeier M."/>
            <person name="Klingl A."/>
            <person name="Woyke T."/>
            <person name="Ryan C.M."/>
            <person name="Banfield J.F."/>
        </authorList>
    </citation>
    <scope>NUCLEOTIDE SEQUENCE [LARGE SCALE GENOMIC DNA]</scope>
</reference>
<keyword evidence="3" id="KW-0067">ATP-binding</keyword>
<feature type="domain" description="ABC transporter" evidence="4">
    <location>
        <begin position="324"/>
        <end position="542"/>
    </location>
</feature>
<dbReference type="PROSITE" id="PS50893">
    <property type="entry name" value="ABC_TRANSPORTER_2"/>
    <property type="match status" value="2"/>
</dbReference>
<dbReference type="Proteomes" id="UP000231252">
    <property type="component" value="Unassembled WGS sequence"/>
</dbReference>
<evidence type="ECO:0000313" key="5">
    <source>
        <dbReference type="EMBL" id="PIS22632.1"/>
    </source>
</evidence>
<dbReference type="InterPro" id="IPR027417">
    <property type="entry name" value="P-loop_NTPase"/>
</dbReference>